<reference evidence="2" key="1">
    <citation type="submission" date="2023-06" db="EMBL/GenBank/DDBJ databases">
        <title>Genome-scale phylogeny and comparative genomics of the fungal order Sordariales.</title>
        <authorList>
            <consortium name="Lawrence Berkeley National Laboratory"/>
            <person name="Hensen N."/>
            <person name="Bonometti L."/>
            <person name="Westerberg I."/>
            <person name="Brannstrom I.O."/>
            <person name="Guillou S."/>
            <person name="Cros-Aarteil S."/>
            <person name="Calhoun S."/>
            <person name="Haridas S."/>
            <person name="Kuo A."/>
            <person name="Mondo S."/>
            <person name="Pangilinan J."/>
            <person name="Riley R."/>
            <person name="Labutti K."/>
            <person name="Andreopoulos B."/>
            <person name="Lipzen A."/>
            <person name="Chen C."/>
            <person name="Yanf M."/>
            <person name="Daum C."/>
            <person name="Ng V."/>
            <person name="Clum A."/>
            <person name="Steindorff A."/>
            <person name="Ohm R."/>
            <person name="Martin F."/>
            <person name="Silar P."/>
            <person name="Natvig D."/>
            <person name="Lalanne C."/>
            <person name="Gautier V."/>
            <person name="Ament-Velasquez S.L."/>
            <person name="Kruys A."/>
            <person name="Hutchinson M.I."/>
            <person name="Powell A.J."/>
            <person name="Barry K."/>
            <person name="Miller A.N."/>
            <person name="Grigoriev I.V."/>
            <person name="Debuchy R."/>
            <person name="Gladieux P."/>
            <person name="Thoren M.H."/>
            <person name="Johannesson H."/>
        </authorList>
    </citation>
    <scope>NUCLEOTIDE SEQUENCE</scope>
    <source>
        <strain evidence="2">PSN4</strain>
    </source>
</reference>
<feature type="region of interest" description="Disordered" evidence="1">
    <location>
        <begin position="190"/>
        <end position="237"/>
    </location>
</feature>
<evidence type="ECO:0000313" key="3">
    <source>
        <dbReference type="Proteomes" id="UP001239445"/>
    </source>
</evidence>
<protein>
    <submittedName>
        <fullName evidence="2">Uncharacterized protein</fullName>
    </submittedName>
</protein>
<evidence type="ECO:0000256" key="1">
    <source>
        <dbReference type="SAM" id="MobiDB-lite"/>
    </source>
</evidence>
<evidence type="ECO:0000313" key="2">
    <source>
        <dbReference type="EMBL" id="KAK1761418.1"/>
    </source>
</evidence>
<dbReference type="EMBL" id="MU839827">
    <property type="protein sequence ID" value="KAK1761418.1"/>
    <property type="molecule type" value="Genomic_DNA"/>
</dbReference>
<keyword evidence="3" id="KW-1185">Reference proteome</keyword>
<feature type="compositionally biased region" description="Low complexity" evidence="1">
    <location>
        <begin position="191"/>
        <end position="204"/>
    </location>
</feature>
<name>A0AAJ0BQ90_9PEZI</name>
<dbReference type="AlphaFoldDB" id="A0AAJ0BQ90"/>
<accession>A0AAJ0BQ90</accession>
<sequence length="263" mass="28038">MISPSVEDVHAAVAATPAEGDVHAIMATPVEEHFHVGIATPMEDGNLAIMTGVAGDREKEEANVVVVPHFHPSEITSSPTTSTFTAESRYYLPSKFPTSPLSSVSAPRKTDSFLLSAFGNKCYIFPIAAPFFSFGVAMPLFSLATYAVSCGIDISPSGSKQREDNGQSPPPTVSVTIENDTKPVINIESATGFTFEPTPEPNTETETKFDPVPPQYPDPATPAGAAPAQRSPTLSESEAVLATLSVRRSLPLKNREEEESFLL</sequence>
<feature type="compositionally biased region" description="Pro residues" evidence="1">
    <location>
        <begin position="211"/>
        <end position="220"/>
    </location>
</feature>
<feature type="region of interest" description="Disordered" evidence="1">
    <location>
        <begin position="156"/>
        <end position="176"/>
    </location>
</feature>
<organism evidence="2 3">
    <name type="scientific">Echria macrotheca</name>
    <dbReference type="NCBI Taxonomy" id="438768"/>
    <lineage>
        <taxon>Eukaryota</taxon>
        <taxon>Fungi</taxon>
        <taxon>Dikarya</taxon>
        <taxon>Ascomycota</taxon>
        <taxon>Pezizomycotina</taxon>
        <taxon>Sordariomycetes</taxon>
        <taxon>Sordariomycetidae</taxon>
        <taxon>Sordariales</taxon>
        <taxon>Schizotheciaceae</taxon>
        <taxon>Echria</taxon>
    </lineage>
</organism>
<dbReference type="Proteomes" id="UP001239445">
    <property type="component" value="Unassembled WGS sequence"/>
</dbReference>
<proteinExistence type="predicted"/>
<comment type="caution">
    <text evidence="2">The sequence shown here is derived from an EMBL/GenBank/DDBJ whole genome shotgun (WGS) entry which is preliminary data.</text>
</comment>
<gene>
    <name evidence="2" type="ORF">QBC47DRAFT_428940</name>
</gene>